<feature type="transmembrane region" description="Helical" evidence="8">
    <location>
        <begin position="411"/>
        <end position="430"/>
    </location>
</feature>
<protein>
    <recommendedName>
        <fullName evidence="8">Solute carrier organic anion transporter family member</fullName>
    </recommendedName>
</protein>
<feature type="transmembrane region" description="Helical" evidence="8">
    <location>
        <begin position="612"/>
        <end position="635"/>
    </location>
</feature>
<feature type="transmembrane region" description="Helical" evidence="8">
    <location>
        <begin position="379"/>
        <end position="399"/>
    </location>
</feature>
<evidence type="ECO:0000259" key="10">
    <source>
        <dbReference type="PROSITE" id="PS51465"/>
    </source>
</evidence>
<feature type="domain" description="Kazal-like" evidence="10">
    <location>
        <begin position="453"/>
        <end position="501"/>
    </location>
</feature>
<comment type="subcellular location">
    <subcellularLocation>
        <location evidence="1 8">Cell membrane</location>
        <topology evidence="1 8">Multi-pass membrane protein</topology>
    </subcellularLocation>
</comment>
<dbReference type="AlphaFoldDB" id="A0A3B4BJ76"/>
<keyword evidence="6 8" id="KW-0472">Membrane</keyword>
<reference evidence="11" key="1">
    <citation type="submission" date="2025-08" db="UniProtKB">
        <authorList>
            <consortium name="Ensembl"/>
        </authorList>
    </citation>
    <scope>IDENTIFICATION</scope>
</reference>
<feature type="transmembrane region" description="Helical" evidence="8">
    <location>
        <begin position="74"/>
        <end position="94"/>
    </location>
</feature>
<dbReference type="GO" id="GO:0015732">
    <property type="term" value="P:prostaglandin transport"/>
    <property type="evidence" value="ECO:0007669"/>
    <property type="project" value="TreeGrafter"/>
</dbReference>
<feature type="transmembrane region" description="Helical" evidence="8">
    <location>
        <begin position="204"/>
        <end position="232"/>
    </location>
</feature>
<evidence type="ECO:0000256" key="1">
    <source>
        <dbReference type="ARBA" id="ARBA00004651"/>
    </source>
</evidence>
<feature type="transmembrane region" description="Helical" evidence="8">
    <location>
        <begin position="561"/>
        <end position="584"/>
    </location>
</feature>
<organism evidence="11 12">
    <name type="scientific">Periophthalmus magnuspinnatus</name>
    <dbReference type="NCBI Taxonomy" id="409849"/>
    <lineage>
        <taxon>Eukaryota</taxon>
        <taxon>Metazoa</taxon>
        <taxon>Chordata</taxon>
        <taxon>Craniata</taxon>
        <taxon>Vertebrata</taxon>
        <taxon>Euteleostomi</taxon>
        <taxon>Actinopterygii</taxon>
        <taxon>Neopterygii</taxon>
        <taxon>Teleostei</taxon>
        <taxon>Neoteleostei</taxon>
        <taxon>Acanthomorphata</taxon>
        <taxon>Gobiaria</taxon>
        <taxon>Gobiiformes</taxon>
        <taxon>Gobioidei</taxon>
        <taxon>Gobiidae</taxon>
        <taxon>Oxudercinae</taxon>
        <taxon>Periophthalmus</taxon>
    </lineage>
</organism>
<evidence type="ECO:0000256" key="9">
    <source>
        <dbReference type="SAM" id="MobiDB-lite"/>
    </source>
</evidence>
<feature type="region of interest" description="Disordered" evidence="9">
    <location>
        <begin position="1"/>
        <end position="25"/>
    </location>
</feature>
<dbReference type="PANTHER" id="PTHR11388:SF86">
    <property type="entry name" value="SOLUTE CARRIER ORGANIC ANION TRANSPORTER FAMILY MEMBER 3A1"/>
    <property type="match status" value="1"/>
</dbReference>
<evidence type="ECO:0000256" key="3">
    <source>
        <dbReference type="ARBA" id="ARBA00022475"/>
    </source>
</evidence>
<dbReference type="InterPro" id="IPR036259">
    <property type="entry name" value="MFS_trans_sf"/>
</dbReference>
<keyword evidence="7" id="KW-1015">Disulfide bond</keyword>
<keyword evidence="5 8" id="KW-1133">Transmembrane helix</keyword>
<evidence type="ECO:0000256" key="6">
    <source>
        <dbReference type="ARBA" id="ARBA00023136"/>
    </source>
</evidence>
<feature type="transmembrane region" description="Helical" evidence="8">
    <location>
        <begin position="339"/>
        <end position="359"/>
    </location>
</feature>
<evidence type="ECO:0000313" key="12">
    <source>
        <dbReference type="Proteomes" id="UP000261520"/>
    </source>
</evidence>
<keyword evidence="8" id="KW-0406">Ion transport</keyword>
<evidence type="ECO:0000256" key="2">
    <source>
        <dbReference type="ARBA" id="ARBA00009657"/>
    </source>
</evidence>
<dbReference type="Pfam" id="PF07648">
    <property type="entry name" value="Kazal_2"/>
    <property type="match status" value="1"/>
</dbReference>
<evidence type="ECO:0000256" key="4">
    <source>
        <dbReference type="ARBA" id="ARBA00022692"/>
    </source>
</evidence>
<dbReference type="PANTHER" id="PTHR11388">
    <property type="entry name" value="ORGANIC ANION TRANSPORTER"/>
    <property type="match status" value="1"/>
</dbReference>
<evidence type="ECO:0000313" key="11">
    <source>
        <dbReference type="Ensembl" id="ENSPMGP00000028841.1"/>
    </source>
</evidence>
<feature type="transmembrane region" description="Helical" evidence="8">
    <location>
        <begin position="101"/>
        <end position="118"/>
    </location>
</feature>
<dbReference type="PROSITE" id="PS51465">
    <property type="entry name" value="KAZAL_2"/>
    <property type="match status" value="1"/>
</dbReference>
<evidence type="ECO:0000256" key="7">
    <source>
        <dbReference type="ARBA" id="ARBA00023157"/>
    </source>
</evidence>
<reference evidence="11" key="2">
    <citation type="submission" date="2025-09" db="UniProtKB">
        <authorList>
            <consortium name="Ensembl"/>
        </authorList>
    </citation>
    <scope>IDENTIFICATION</scope>
</reference>
<dbReference type="GO" id="GO:0043252">
    <property type="term" value="P:sodium-independent organic anion transport"/>
    <property type="evidence" value="ECO:0007669"/>
    <property type="project" value="TreeGrafter"/>
</dbReference>
<feature type="transmembrane region" description="Helical" evidence="8">
    <location>
        <begin position="523"/>
        <end position="549"/>
    </location>
</feature>
<feature type="compositionally biased region" description="Polar residues" evidence="9">
    <location>
        <begin position="1"/>
        <end position="11"/>
    </location>
</feature>
<dbReference type="InterPro" id="IPR002350">
    <property type="entry name" value="Kazal_dom"/>
</dbReference>
<dbReference type="GO" id="GO:0006811">
    <property type="term" value="P:monoatomic ion transport"/>
    <property type="evidence" value="ECO:0007669"/>
    <property type="project" value="UniProtKB-KW"/>
</dbReference>
<dbReference type="Proteomes" id="UP000261520">
    <property type="component" value="Unplaced"/>
</dbReference>
<dbReference type="GO" id="GO:0016323">
    <property type="term" value="C:basolateral plasma membrane"/>
    <property type="evidence" value="ECO:0007669"/>
    <property type="project" value="TreeGrafter"/>
</dbReference>
<accession>A0A3B4BJ76</accession>
<dbReference type="Ensembl" id="ENSPMGT00000030704.1">
    <property type="protein sequence ID" value="ENSPMGP00000028841.1"/>
    <property type="gene ID" value="ENSPMGG00000023220.1"/>
</dbReference>
<keyword evidence="4 8" id="KW-0812">Transmembrane</keyword>
<comment type="similarity">
    <text evidence="2 8">Belongs to the organo anion transporter (TC 2.A.60) family.</text>
</comment>
<dbReference type="Pfam" id="PF03137">
    <property type="entry name" value="OATP"/>
    <property type="match status" value="1"/>
</dbReference>
<dbReference type="Gene3D" id="1.20.1250.20">
    <property type="entry name" value="MFS general substrate transporter like domains"/>
    <property type="match status" value="1"/>
</dbReference>
<keyword evidence="8" id="KW-0813">Transport</keyword>
<keyword evidence="12" id="KW-1185">Reference proteome</keyword>
<feature type="transmembrane region" description="Helical" evidence="8">
    <location>
        <begin position="166"/>
        <end position="183"/>
    </location>
</feature>
<dbReference type="SUPFAM" id="SSF103473">
    <property type="entry name" value="MFS general substrate transporter"/>
    <property type="match status" value="1"/>
</dbReference>
<evidence type="ECO:0000256" key="5">
    <source>
        <dbReference type="ARBA" id="ARBA00022989"/>
    </source>
</evidence>
<dbReference type="InterPro" id="IPR036058">
    <property type="entry name" value="Kazal_dom_sf"/>
</dbReference>
<name>A0A3B4BJ76_9GOBI</name>
<keyword evidence="3" id="KW-1003">Cell membrane</keyword>
<proteinExistence type="inferred from homology"/>
<sequence length="696" mass="75476">MQVKNQICTERSSTDDPEQDDSDKKTSCFSNIKIFLVSECALMLAQGTVGAYLVSVLTTLERRFNLQSADVGVIASSFEIGNLALILFVSYFGAKAHRPRLIGCGGIVMALGALLSALPEFLTHQYEYEAGDSWHAEDGRDVCSNRTRSENRDSGFNCDNRANTNMMYLLLIGAQVLLGIGATPVQPLGVSYIDDHVHKKDSSLYIGILFSTLVFGPACGFILGSVCTKVYVDAVFIDTSTLDITPDDPRWIGAWWAGFLLCSALLFVSALFMFGFPQALDEQGLDSGAESEQAMLPSSLTLDRPKASVHGFDINSGLSVCQHLRVIPRVTRHLLSNPVFTCITLAACMEIAVVAGFAAFLGKYLEQQFNLTTSSANQLLGMTAIPCACLGIFLGGLLVKKLNLSALGAVRMAMLVNLISTACYVSFLFLGCDTGPVAGVTVAYVNETLHSWQRPESACISNCNCYTASVSPVCGSNGVTYLSACFAGCTKRNLTSCTCVSSSNEDAVALPGKCPSPGCQQAFLTFLSIICVCSMIGAMAQTPSVIILIRTVSPELKSYALGVLFLLLRLIGFIPPPLIFGMGIDSTCLFWSSVCGEKGACMLYDNVSYRHLYVSIAIVLKSSAFLLYATTWQCLRRNYRKYIKNSEGYLTPTELFSSNVTLDNLDKDITIDTANRTKYIYNLEDHETSDNMESVL</sequence>
<dbReference type="RefSeq" id="XP_033843026.1">
    <property type="nucleotide sequence ID" value="XM_033987135.2"/>
</dbReference>
<dbReference type="GeneID" id="117389453"/>
<dbReference type="InterPro" id="IPR004156">
    <property type="entry name" value="OATP"/>
</dbReference>
<evidence type="ECO:0000256" key="8">
    <source>
        <dbReference type="RuleBase" id="RU362056"/>
    </source>
</evidence>
<dbReference type="NCBIfam" id="TIGR00805">
    <property type="entry name" value="oat"/>
    <property type="match status" value="1"/>
</dbReference>
<feature type="transmembrane region" description="Helical" evidence="8">
    <location>
        <begin position="34"/>
        <end position="54"/>
    </location>
</feature>
<dbReference type="OrthoDB" id="5062115at2759"/>
<dbReference type="GO" id="GO:0015347">
    <property type="term" value="F:sodium-independent organic anion transmembrane transporter activity"/>
    <property type="evidence" value="ECO:0007669"/>
    <property type="project" value="TreeGrafter"/>
</dbReference>
<dbReference type="SUPFAM" id="SSF100895">
    <property type="entry name" value="Kazal-type serine protease inhibitors"/>
    <property type="match status" value="1"/>
</dbReference>
<feature type="transmembrane region" description="Helical" evidence="8">
    <location>
        <begin position="252"/>
        <end position="274"/>
    </location>
</feature>